<comment type="caution">
    <text evidence="2">The sequence shown here is derived from an EMBL/GenBank/DDBJ whole genome shotgun (WGS) entry which is preliminary data.</text>
</comment>
<dbReference type="Proteomes" id="UP000540128">
    <property type="component" value="Unassembled WGS sequence"/>
</dbReference>
<gene>
    <name evidence="2" type="ORF">G6W59_27515</name>
</gene>
<dbReference type="RefSeq" id="WP_129846021.1">
    <property type="nucleotide sequence ID" value="NZ_JAANNT010000035.1"/>
</dbReference>
<reference evidence="2 3" key="1">
    <citation type="submission" date="2020-03" db="EMBL/GenBank/DDBJ databases">
        <title>Complete genome sequence of sixteen Streptomyces strains facilitates identification of candidate genes involved in plant growth-promotion in grain legumes and cereals.</title>
        <authorList>
            <person name="Gopalakrishnan S."/>
            <person name="Thakur V."/>
            <person name="Saxena R."/>
            <person name="Vadlamudi S."/>
            <person name="Purohit S."/>
            <person name="Kumar V."/>
            <person name="Rathore A."/>
            <person name="Chitikineni A."/>
            <person name="Varshney R.K."/>
        </authorList>
    </citation>
    <scope>NUCLEOTIDE SEQUENCE [LARGE SCALE GENOMIC DNA]</scope>
    <source>
        <strain evidence="2 3">KAI-180</strain>
    </source>
</reference>
<accession>A0A7Y6F509</accession>
<organism evidence="2 3">
    <name type="scientific">Streptomyces odorifer</name>
    <dbReference type="NCBI Taxonomy" id="53450"/>
    <lineage>
        <taxon>Bacteria</taxon>
        <taxon>Bacillati</taxon>
        <taxon>Actinomycetota</taxon>
        <taxon>Actinomycetes</taxon>
        <taxon>Kitasatosporales</taxon>
        <taxon>Streptomycetaceae</taxon>
        <taxon>Streptomyces</taxon>
        <taxon>Streptomyces albidoflavus group</taxon>
    </lineage>
</organism>
<evidence type="ECO:0000313" key="3">
    <source>
        <dbReference type="Proteomes" id="UP000540128"/>
    </source>
</evidence>
<evidence type="ECO:0008006" key="4">
    <source>
        <dbReference type="Google" id="ProtNLM"/>
    </source>
</evidence>
<sequence length="86" mass="9958">MTRTATPLRPAPARPKTRAEVEAELYRWTPEEVIEQRLLPYRSVAVLRRKCSRREIHHHNDGGRISFTADDIRRENERTAVAPIAA</sequence>
<keyword evidence="3" id="KW-1185">Reference proteome</keyword>
<protein>
    <recommendedName>
        <fullName evidence="4">Helix-turn-helix domain-containing protein</fullName>
    </recommendedName>
</protein>
<dbReference type="AlphaFoldDB" id="A0A7Y6F509"/>
<feature type="region of interest" description="Disordered" evidence="1">
    <location>
        <begin position="1"/>
        <end position="20"/>
    </location>
</feature>
<evidence type="ECO:0000256" key="1">
    <source>
        <dbReference type="SAM" id="MobiDB-lite"/>
    </source>
</evidence>
<name>A0A7Y6F509_9ACTN</name>
<dbReference type="EMBL" id="JAANNT010000035">
    <property type="protein sequence ID" value="NUV31994.1"/>
    <property type="molecule type" value="Genomic_DNA"/>
</dbReference>
<evidence type="ECO:0000313" key="2">
    <source>
        <dbReference type="EMBL" id="NUV31994.1"/>
    </source>
</evidence>
<proteinExistence type="predicted"/>